<dbReference type="EMBL" id="KN847497">
    <property type="protein sequence ID" value="KIW13068.1"/>
    <property type="molecule type" value="Genomic_DNA"/>
</dbReference>
<dbReference type="VEuPathDB" id="FungiDB:PV08_08255"/>
<evidence type="ECO:0000313" key="3">
    <source>
        <dbReference type="EMBL" id="KIW13068.1"/>
    </source>
</evidence>
<dbReference type="InterPro" id="IPR050565">
    <property type="entry name" value="LYPA1-2/EST-like"/>
</dbReference>
<evidence type="ECO:0000259" key="2">
    <source>
        <dbReference type="Pfam" id="PF02230"/>
    </source>
</evidence>
<dbReference type="HOGENOM" id="CLU_049413_2_2_1"/>
<dbReference type="AlphaFoldDB" id="A0A0D2B2F1"/>
<dbReference type="Pfam" id="PF02230">
    <property type="entry name" value="Abhydrolase_2"/>
    <property type="match status" value="1"/>
</dbReference>
<dbReference type="GO" id="GO:0005737">
    <property type="term" value="C:cytoplasm"/>
    <property type="evidence" value="ECO:0007669"/>
    <property type="project" value="TreeGrafter"/>
</dbReference>
<dbReference type="GO" id="GO:0008474">
    <property type="term" value="F:palmitoyl-(protein) hydrolase activity"/>
    <property type="evidence" value="ECO:0007669"/>
    <property type="project" value="TreeGrafter"/>
</dbReference>
<gene>
    <name evidence="3" type="ORF">PV08_08255</name>
</gene>
<dbReference type="SUPFAM" id="SSF53474">
    <property type="entry name" value="alpha/beta-Hydrolases"/>
    <property type="match status" value="1"/>
</dbReference>
<feature type="domain" description="Phospholipase/carboxylesterase/thioesterase" evidence="2">
    <location>
        <begin position="211"/>
        <end position="281"/>
    </location>
</feature>
<dbReference type="PANTHER" id="PTHR10655">
    <property type="entry name" value="LYSOPHOSPHOLIPASE-RELATED"/>
    <property type="match status" value="1"/>
</dbReference>
<dbReference type="Proteomes" id="UP000053328">
    <property type="component" value="Unassembled WGS sequence"/>
</dbReference>
<name>A0A0D2B2F1_9EURO</name>
<dbReference type="GO" id="GO:0052689">
    <property type="term" value="F:carboxylic ester hydrolase activity"/>
    <property type="evidence" value="ECO:0007669"/>
    <property type="project" value="TreeGrafter"/>
</dbReference>
<protein>
    <recommendedName>
        <fullName evidence="2">Phospholipase/carboxylesterase/thioesterase domain-containing protein</fullName>
    </recommendedName>
</protein>
<dbReference type="OrthoDB" id="2418081at2759"/>
<reference evidence="3 4" key="1">
    <citation type="submission" date="2015-01" db="EMBL/GenBank/DDBJ databases">
        <title>The Genome Sequence of Exophiala spinifera CBS89968.</title>
        <authorList>
            <consortium name="The Broad Institute Genomics Platform"/>
            <person name="Cuomo C."/>
            <person name="de Hoog S."/>
            <person name="Gorbushina A."/>
            <person name="Stielow B."/>
            <person name="Teixiera M."/>
            <person name="Abouelleil A."/>
            <person name="Chapman S.B."/>
            <person name="Priest M."/>
            <person name="Young S.K."/>
            <person name="Wortman J."/>
            <person name="Nusbaum C."/>
            <person name="Birren B."/>
        </authorList>
    </citation>
    <scope>NUCLEOTIDE SEQUENCE [LARGE SCALE GENOMIC DNA]</scope>
    <source>
        <strain evidence="3 4">CBS 89968</strain>
    </source>
</reference>
<organism evidence="3 4">
    <name type="scientific">Exophiala spinifera</name>
    <dbReference type="NCBI Taxonomy" id="91928"/>
    <lineage>
        <taxon>Eukaryota</taxon>
        <taxon>Fungi</taxon>
        <taxon>Dikarya</taxon>
        <taxon>Ascomycota</taxon>
        <taxon>Pezizomycotina</taxon>
        <taxon>Eurotiomycetes</taxon>
        <taxon>Chaetothyriomycetidae</taxon>
        <taxon>Chaetothyriales</taxon>
        <taxon>Herpotrichiellaceae</taxon>
        <taxon>Exophiala</taxon>
    </lineage>
</organism>
<evidence type="ECO:0000313" key="4">
    <source>
        <dbReference type="Proteomes" id="UP000053328"/>
    </source>
</evidence>
<comment type="similarity">
    <text evidence="1">Belongs to the AB hydrolase superfamily. AB hydrolase 2 family.</text>
</comment>
<dbReference type="InterPro" id="IPR003140">
    <property type="entry name" value="PLipase/COase/thioEstase"/>
</dbReference>
<sequence>MPTRLPVHVVEPAATHTHTAIFLHGRGDNGSDFAEELFASGISDGTGVVASETQTPAPAQAPTTTLRTRFPLWRWVFPSAPNRWSTAFQLGGAAQNVVLGGISQGAAVGLWALLGLLAPGQPGAELIPRLGAFVGVSCWLPFVSAAGKYLPGVGVDEPSKEGSIPGSNVADSTTTDSITDITITYNGCSQDFVRSMLKGARILSSIASHGIRDHPFLTTPVFLGHGTDDAYVDVSLGRQTKEVLSGMGFQVTWKEYVGAEQEGHWYKEPEELDDIARFLSAMATA</sequence>
<dbReference type="RefSeq" id="XP_016233284.1">
    <property type="nucleotide sequence ID" value="XM_016382581.1"/>
</dbReference>
<dbReference type="GeneID" id="27335338"/>
<evidence type="ECO:0000256" key="1">
    <source>
        <dbReference type="ARBA" id="ARBA00006499"/>
    </source>
</evidence>
<dbReference type="STRING" id="91928.A0A0D2B2F1"/>
<accession>A0A0D2B2F1</accession>
<dbReference type="InterPro" id="IPR029058">
    <property type="entry name" value="AB_hydrolase_fold"/>
</dbReference>
<dbReference type="Gene3D" id="3.40.50.1820">
    <property type="entry name" value="alpha/beta hydrolase"/>
    <property type="match status" value="1"/>
</dbReference>
<keyword evidence="4" id="KW-1185">Reference proteome</keyword>
<proteinExistence type="inferred from homology"/>
<dbReference type="PANTHER" id="PTHR10655:SF63">
    <property type="entry name" value="PHOSPHOLIPASE_CARBOXYLESTERASE_THIOESTERASE DOMAIN-CONTAINING PROTEIN"/>
    <property type="match status" value="1"/>
</dbReference>